<reference evidence="2 3" key="1">
    <citation type="submission" date="2023-08" db="EMBL/GenBank/DDBJ databases">
        <authorList>
            <person name="Palmer J.M."/>
        </authorList>
    </citation>
    <scope>NUCLEOTIDE SEQUENCE [LARGE SCALE GENOMIC DNA]</scope>
    <source>
        <strain evidence="2 3">TWF481</strain>
    </source>
</reference>
<evidence type="ECO:0000313" key="3">
    <source>
        <dbReference type="Proteomes" id="UP001370758"/>
    </source>
</evidence>
<dbReference type="EMBL" id="JAVHJL010000003">
    <property type="protein sequence ID" value="KAK6507799.1"/>
    <property type="molecule type" value="Genomic_DNA"/>
</dbReference>
<comment type="caution">
    <text evidence="2">The sequence shown here is derived from an EMBL/GenBank/DDBJ whole genome shotgun (WGS) entry which is preliminary data.</text>
</comment>
<name>A0AAV9WG15_9PEZI</name>
<keyword evidence="3" id="KW-1185">Reference proteome</keyword>
<evidence type="ECO:0000256" key="1">
    <source>
        <dbReference type="SAM" id="MobiDB-lite"/>
    </source>
</evidence>
<dbReference type="AlphaFoldDB" id="A0AAV9WG15"/>
<protein>
    <submittedName>
        <fullName evidence="2">Uncharacterized protein</fullName>
    </submittedName>
</protein>
<accession>A0AAV9WG15</accession>
<feature type="compositionally biased region" description="Basic and acidic residues" evidence="1">
    <location>
        <begin position="310"/>
        <end position="348"/>
    </location>
</feature>
<gene>
    <name evidence="2" type="ORF">TWF481_006221</name>
</gene>
<proteinExistence type="predicted"/>
<sequence length="372" mass="41721">MQNPSPPQGKTCTVLASQIPQFLETAVPEYDPNLQITVIWDLEAEDVPQDGPYEDIAIKWPSRPQIPLRVKGDSDRTKLLSNLLNLGSLQEIEVPESESKKRALAYTNILCVSLPEIVPYLPNIAKYEDISKYDGPVKLWNSSKSLEIIGAVHPVGFDGFLPSHGSQLTSFNFEGPSLGHLEPGLCFACFIFALAEHCPELKSLRLRSTADYENKKSFCFSGRKTRLGGPDAGPPRYKFHSLDSWKHLESIEVTICQKVVRCLDSFLSPPRLNKISLYNDSYCELDQDLKEHVEEVVERSLVVPKKPKKPKESEGSKEPKESEDSKDPKDSEGPQEPKESGGSKESKDPWSYIIYTKNWTPEDEAGNKTTKN</sequence>
<organism evidence="2 3">
    <name type="scientific">Arthrobotrys musiformis</name>
    <dbReference type="NCBI Taxonomy" id="47236"/>
    <lineage>
        <taxon>Eukaryota</taxon>
        <taxon>Fungi</taxon>
        <taxon>Dikarya</taxon>
        <taxon>Ascomycota</taxon>
        <taxon>Pezizomycotina</taxon>
        <taxon>Orbiliomycetes</taxon>
        <taxon>Orbiliales</taxon>
        <taxon>Orbiliaceae</taxon>
        <taxon>Arthrobotrys</taxon>
    </lineage>
</organism>
<evidence type="ECO:0000313" key="2">
    <source>
        <dbReference type="EMBL" id="KAK6507799.1"/>
    </source>
</evidence>
<dbReference type="Proteomes" id="UP001370758">
    <property type="component" value="Unassembled WGS sequence"/>
</dbReference>
<feature type="region of interest" description="Disordered" evidence="1">
    <location>
        <begin position="303"/>
        <end position="372"/>
    </location>
</feature>